<evidence type="ECO:0000313" key="2">
    <source>
        <dbReference type="EMBL" id="TPG65330.1"/>
    </source>
</evidence>
<protein>
    <submittedName>
        <fullName evidence="2">DUF2931 family protein</fullName>
    </submittedName>
</protein>
<dbReference type="InterPro" id="IPR021326">
    <property type="entry name" value="DUF2931"/>
</dbReference>
<evidence type="ECO:0000256" key="1">
    <source>
        <dbReference type="SAM" id="SignalP"/>
    </source>
</evidence>
<proteinExistence type="predicted"/>
<name>A0A502GVS6_9BACT</name>
<evidence type="ECO:0000313" key="3">
    <source>
        <dbReference type="Proteomes" id="UP000317646"/>
    </source>
</evidence>
<organism evidence="2 3">
    <name type="scientific">Hymenobacter nivis</name>
    <dbReference type="NCBI Taxonomy" id="1850093"/>
    <lineage>
        <taxon>Bacteria</taxon>
        <taxon>Pseudomonadati</taxon>
        <taxon>Bacteroidota</taxon>
        <taxon>Cytophagia</taxon>
        <taxon>Cytophagales</taxon>
        <taxon>Hymenobacteraceae</taxon>
        <taxon>Hymenobacter</taxon>
    </lineage>
</organism>
<dbReference type="Pfam" id="PF11153">
    <property type="entry name" value="DUF2931"/>
    <property type="match status" value="1"/>
</dbReference>
<feature type="chain" id="PRO_5021215471" evidence="1">
    <location>
        <begin position="25"/>
        <end position="359"/>
    </location>
</feature>
<sequence length="359" mass="39513">MMAHPACRLAGLALGLTCRLPACAQPQAAVRPAPMLASPTEMFALSASPCAAEGYPMKIYAGAFVRADGLTFPVPSGHFLLGSWGASSIGWAVGEERQPVPASLDLLYFSYAEDTFYAGHFPLAQQRLYELLKTGFWHADKKQQLTYTTLTVCVLPKGMVCLWLTGIGKQVLVGRFQGSASAVEFKQFNKTGSRAQVIREEQAKLSPAVRHQLATGTISTRQWEDYLRTYSWHVAFSRPITLDNYRVNFLSAEYVARPDARDTAPYVRALLHPTARAVPSRMSLYIRDEAGHAHLLRTTAFDEAETMAAFAALHNQHPTRPLTLRVETDQYVTKASLVLTNGLQTIPLAKTAVEVLAQD</sequence>
<dbReference type="Proteomes" id="UP000317646">
    <property type="component" value="Unassembled WGS sequence"/>
</dbReference>
<gene>
    <name evidence="2" type="ORF">EAH73_12660</name>
</gene>
<keyword evidence="3" id="KW-1185">Reference proteome</keyword>
<reference evidence="2 3" key="1">
    <citation type="journal article" date="2019" name="Environ. Microbiol.">
        <title>Species interactions and distinct microbial communities in high Arctic permafrost affected cryosols are associated with the CH4 and CO2 gas fluxes.</title>
        <authorList>
            <person name="Altshuler I."/>
            <person name="Hamel J."/>
            <person name="Turney S."/>
            <person name="Magnuson E."/>
            <person name="Levesque R."/>
            <person name="Greer C."/>
            <person name="Whyte L.G."/>
        </authorList>
    </citation>
    <scope>NUCLEOTIDE SEQUENCE [LARGE SCALE GENOMIC DNA]</scope>
    <source>
        <strain evidence="2 3">S9.2P</strain>
    </source>
</reference>
<accession>A0A502GVS6</accession>
<feature type="signal peptide" evidence="1">
    <location>
        <begin position="1"/>
        <end position="24"/>
    </location>
</feature>
<comment type="caution">
    <text evidence="2">The sequence shown here is derived from an EMBL/GenBank/DDBJ whole genome shotgun (WGS) entry which is preliminary data.</text>
</comment>
<dbReference type="EMBL" id="RCYZ01000005">
    <property type="protein sequence ID" value="TPG65330.1"/>
    <property type="molecule type" value="Genomic_DNA"/>
</dbReference>
<dbReference type="AlphaFoldDB" id="A0A502GVS6"/>
<keyword evidence="1" id="KW-0732">Signal</keyword>